<sequence length="74" mass="8327">MRPLVLLLLMAIVVFAAPPAQDSHHLDFPDVARKNRDVGGGTERTNALLEQMLEQSKKNGKTLDDICIRILRKF</sequence>
<organism evidence="1 2">
    <name type="scientific">Pristionchus pacificus</name>
    <name type="common">Parasitic nematode worm</name>
    <dbReference type="NCBI Taxonomy" id="54126"/>
    <lineage>
        <taxon>Eukaryota</taxon>
        <taxon>Metazoa</taxon>
        <taxon>Ecdysozoa</taxon>
        <taxon>Nematoda</taxon>
        <taxon>Chromadorea</taxon>
        <taxon>Rhabditida</taxon>
        <taxon>Rhabditina</taxon>
        <taxon>Diplogasteromorpha</taxon>
        <taxon>Diplogasteroidea</taxon>
        <taxon>Neodiplogasteridae</taxon>
        <taxon>Pristionchus</taxon>
    </lineage>
</organism>
<gene>
    <name evidence="1" type="primary">WBGene00116710</name>
</gene>
<accession>A0A8R1YJT0</accession>
<evidence type="ECO:0000313" key="2">
    <source>
        <dbReference type="Proteomes" id="UP000005239"/>
    </source>
</evidence>
<reference evidence="2" key="1">
    <citation type="journal article" date="2008" name="Nat. Genet.">
        <title>The Pristionchus pacificus genome provides a unique perspective on nematode lifestyle and parasitism.</title>
        <authorList>
            <person name="Dieterich C."/>
            <person name="Clifton S.W."/>
            <person name="Schuster L.N."/>
            <person name="Chinwalla A."/>
            <person name="Delehaunty K."/>
            <person name="Dinkelacker I."/>
            <person name="Fulton L."/>
            <person name="Fulton R."/>
            <person name="Godfrey J."/>
            <person name="Minx P."/>
            <person name="Mitreva M."/>
            <person name="Roeseler W."/>
            <person name="Tian H."/>
            <person name="Witte H."/>
            <person name="Yang S.P."/>
            <person name="Wilson R.K."/>
            <person name="Sommer R.J."/>
        </authorList>
    </citation>
    <scope>NUCLEOTIDE SEQUENCE [LARGE SCALE GENOMIC DNA]</scope>
    <source>
        <strain evidence="2">PS312</strain>
    </source>
</reference>
<dbReference type="Proteomes" id="UP000005239">
    <property type="component" value="Unassembled WGS sequence"/>
</dbReference>
<name>A0A454Y4N2_PRIPA</name>
<protein>
    <submittedName>
        <fullName evidence="1">Uncharacterized protein</fullName>
    </submittedName>
</protein>
<evidence type="ECO:0000313" key="1">
    <source>
        <dbReference type="EnsemblMetazoa" id="PPA27156.1"/>
    </source>
</evidence>
<keyword evidence="2" id="KW-1185">Reference proteome</keyword>
<dbReference type="AlphaFoldDB" id="A0A454Y4N2"/>
<proteinExistence type="predicted"/>
<reference evidence="1" key="2">
    <citation type="submission" date="2022-06" db="UniProtKB">
        <authorList>
            <consortium name="EnsemblMetazoa"/>
        </authorList>
    </citation>
    <scope>IDENTIFICATION</scope>
    <source>
        <strain evidence="1">PS312</strain>
    </source>
</reference>
<dbReference type="EnsemblMetazoa" id="PPA27156.1">
    <property type="protein sequence ID" value="PPA27156.1"/>
    <property type="gene ID" value="WBGene00116710"/>
</dbReference>
<accession>A0A454Y4N2</accession>